<keyword evidence="3" id="KW-1185">Reference proteome</keyword>
<feature type="region of interest" description="Disordered" evidence="1">
    <location>
        <begin position="1"/>
        <end position="27"/>
    </location>
</feature>
<dbReference type="EMBL" id="SPHZ02000010">
    <property type="protein sequence ID" value="KAF0895488.1"/>
    <property type="molecule type" value="Genomic_DNA"/>
</dbReference>
<evidence type="ECO:0000256" key="1">
    <source>
        <dbReference type="SAM" id="MobiDB-lite"/>
    </source>
</evidence>
<comment type="caution">
    <text evidence="2">The sequence shown here is derived from an EMBL/GenBank/DDBJ whole genome shotgun (WGS) entry which is preliminary data.</text>
</comment>
<dbReference type="AlphaFoldDB" id="A0A6G1C4U3"/>
<organism evidence="2 3">
    <name type="scientific">Oryza meyeriana var. granulata</name>
    <dbReference type="NCBI Taxonomy" id="110450"/>
    <lineage>
        <taxon>Eukaryota</taxon>
        <taxon>Viridiplantae</taxon>
        <taxon>Streptophyta</taxon>
        <taxon>Embryophyta</taxon>
        <taxon>Tracheophyta</taxon>
        <taxon>Spermatophyta</taxon>
        <taxon>Magnoliopsida</taxon>
        <taxon>Liliopsida</taxon>
        <taxon>Poales</taxon>
        <taxon>Poaceae</taxon>
        <taxon>BOP clade</taxon>
        <taxon>Oryzoideae</taxon>
        <taxon>Oryzeae</taxon>
        <taxon>Oryzinae</taxon>
        <taxon>Oryza</taxon>
        <taxon>Oryza meyeriana</taxon>
    </lineage>
</organism>
<gene>
    <name evidence="2" type="ORF">E2562_013584</name>
</gene>
<reference evidence="2 3" key="1">
    <citation type="submission" date="2019-11" db="EMBL/GenBank/DDBJ databases">
        <title>Whole genome sequence of Oryza granulata.</title>
        <authorList>
            <person name="Li W."/>
        </authorList>
    </citation>
    <scope>NUCLEOTIDE SEQUENCE [LARGE SCALE GENOMIC DNA]</scope>
    <source>
        <strain evidence="3">cv. Menghai</strain>
        <tissue evidence="2">Leaf</tissue>
    </source>
</reference>
<dbReference type="Proteomes" id="UP000479710">
    <property type="component" value="Unassembled WGS sequence"/>
</dbReference>
<proteinExistence type="predicted"/>
<protein>
    <submittedName>
        <fullName evidence="2">Uncharacterized protein</fullName>
    </submittedName>
</protein>
<evidence type="ECO:0000313" key="3">
    <source>
        <dbReference type="Proteomes" id="UP000479710"/>
    </source>
</evidence>
<accession>A0A6G1C4U3</accession>
<sequence>MPDEEAIVLSRPARGASGDTRRGGDSFAAGHGSYGLGQLARFLEAVWALASTGRGVGHLVTTPVDDELRWRGALAGDDMWGKRPPDAATT</sequence>
<name>A0A6G1C4U3_9ORYZ</name>
<evidence type="ECO:0000313" key="2">
    <source>
        <dbReference type="EMBL" id="KAF0895488.1"/>
    </source>
</evidence>